<reference evidence="1 2" key="1">
    <citation type="journal article" date="2020" name="Phytopathology">
        <title>Genome Sequence Resources of Colletotrichum truncatum, C. plurivorum, C. musicola, and C. sojae: Four Species Pathogenic to Soybean (Glycine max).</title>
        <authorList>
            <person name="Rogerio F."/>
            <person name="Boufleur T.R."/>
            <person name="Ciampi-Guillardi M."/>
            <person name="Sukno S.A."/>
            <person name="Thon M.R."/>
            <person name="Massola Junior N.S."/>
            <person name="Baroncelli R."/>
        </authorList>
    </citation>
    <scope>NUCLEOTIDE SEQUENCE [LARGE SCALE GENOMIC DNA]</scope>
    <source>
        <strain evidence="1 2">CMES1059</strain>
    </source>
</reference>
<sequence>MPKPITARDFTIGWICTVPIELAAAIEIMDEEYAELPSQQQDPNVYCFGRIGVHNVVAACLPAGQTGTNKAAIIASHMKQSFPSLLFNILVGIGSGVPSLEDDIDIRLGDVVISQPNGQHGGVIQYDFGKTGANGRIARTGSLNAPSTILLDALAKLRANDNRGKTRIITHLSQLANKPRFISPGPDNDTLYYASSPHAAGATCAKCRLEDRVDREPRESNKPVLFFGNIASGKQVIKDGLTRDRYSQQLGGILCFEMEAAGLINTLDCVVVRGICDYADAHMNKQWQPYAAATAAACGKELLTTIPPLVPKTDCKRYKNLRNPHFMIPFGRNESFIGRDVILTRLLHEIPPAANKDTCQRTTVVGLGGIGKTQVAIEAAYRIRDVHPDCSIFWVPAVDMVLFENAYREIGRALNIEELEEDEADVKSLVKTVLEREDVNSWLLIVDNADDMDLLFTGPKLATYLPFNRKGSILLTTRNLKAAVRFSHPRVIRLSEMGVVEATQLLQTGLDKFQISGAQETTQLLEHLLYLPLAIRQASAYIASNKDMTVSKFLGYWKANDDYLGKLLSKDFNDDHYQYEATQNPVTTLQSTTKLSIDTRTVSTESYSNASVASQIFSGDLVSTKPSSIQPNINAVDEDIATRQMAEIFYSHTKIESNSNDASDEIKSLLSESEDIQSKDESNITRWEVREAAASYLAEMLTDDPTLGPLYAEASKLLDDVRFFRNHGRLLKRYYLSLRSQASSRKLSVAIDFLRPRSHRSLISRKILENTGRKRVHVALPEANERNLILERYLNGVEVQPDVVETPLDVDESSGREISEDEIEDDQDGFSLLDLDYARSYFVSGTPLICFKVEFRDFLNLSKKDVEEVQDETQKQTQEAKQWGNTKRQSLYYGVTYWKSRLFSRLYDAWFLPRPGYQRIRYICVRG</sequence>
<proteinExistence type="predicted"/>
<dbReference type="EMBL" id="VUJX02000013">
    <property type="protein sequence ID" value="KAL0929896.1"/>
    <property type="molecule type" value="Genomic_DNA"/>
</dbReference>
<dbReference type="Proteomes" id="UP000805649">
    <property type="component" value="Unassembled WGS sequence"/>
</dbReference>
<name>A0ACC3YDP7_COLTU</name>
<gene>
    <name evidence="1" type="ORF">CTRU02_215105</name>
</gene>
<evidence type="ECO:0000313" key="1">
    <source>
        <dbReference type="EMBL" id="KAL0929896.1"/>
    </source>
</evidence>
<evidence type="ECO:0000313" key="2">
    <source>
        <dbReference type="Proteomes" id="UP000805649"/>
    </source>
</evidence>
<comment type="caution">
    <text evidence="1">The sequence shown here is derived from an EMBL/GenBank/DDBJ whole genome shotgun (WGS) entry which is preliminary data.</text>
</comment>
<accession>A0ACC3YDP7</accession>
<keyword evidence="2" id="KW-1185">Reference proteome</keyword>
<organism evidence="1 2">
    <name type="scientific">Colletotrichum truncatum</name>
    <name type="common">Anthracnose fungus</name>
    <name type="synonym">Colletotrichum capsici</name>
    <dbReference type="NCBI Taxonomy" id="5467"/>
    <lineage>
        <taxon>Eukaryota</taxon>
        <taxon>Fungi</taxon>
        <taxon>Dikarya</taxon>
        <taxon>Ascomycota</taxon>
        <taxon>Pezizomycotina</taxon>
        <taxon>Sordariomycetes</taxon>
        <taxon>Hypocreomycetidae</taxon>
        <taxon>Glomerellales</taxon>
        <taxon>Glomerellaceae</taxon>
        <taxon>Colletotrichum</taxon>
        <taxon>Colletotrichum truncatum species complex</taxon>
    </lineage>
</organism>
<protein>
    <submittedName>
        <fullName evidence="1">Kinesin light chain</fullName>
    </submittedName>
</protein>